<keyword evidence="3" id="KW-1185">Reference proteome</keyword>
<evidence type="ECO:0000313" key="3">
    <source>
        <dbReference type="Proteomes" id="UP000266673"/>
    </source>
</evidence>
<evidence type="ECO:0000256" key="1">
    <source>
        <dbReference type="SAM" id="Coils"/>
    </source>
</evidence>
<comment type="caution">
    <text evidence="2">The sequence shown here is derived from an EMBL/GenBank/DDBJ whole genome shotgun (WGS) entry which is preliminary data.</text>
</comment>
<protein>
    <submittedName>
        <fullName evidence="2">Uncharacterized protein</fullName>
    </submittedName>
</protein>
<evidence type="ECO:0000313" key="2">
    <source>
        <dbReference type="EMBL" id="RIB19055.1"/>
    </source>
</evidence>
<feature type="coiled-coil region" evidence="1">
    <location>
        <begin position="56"/>
        <end position="83"/>
    </location>
</feature>
<proteinExistence type="predicted"/>
<reference evidence="2 3" key="1">
    <citation type="submission" date="2018-06" db="EMBL/GenBank/DDBJ databases">
        <title>Comparative genomics reveals the genomic features of Rhizophagus irregularis, R. cerebriforme, R. diaphanum and Gigaspora rosea, and their symbiotic lifestyle signature.</title>
        <authorList>
            <person name="Morin E."/>
            <person name="San Clemente H."/>
            <person name="Chen E.C.H."/>
            <person name="De La Providencia I."/>
            <person name="Hainaut M."/>
            <person name="Kuo A."/>
            <person name="Kohler A."/>
            <person name="Murat C."/>
            <person name="Tang N."/>
            <person name="Roy S."/>
            <person name="Loubradou J."/>
            <person name="Henrissat B."/>
            <person name="Grigoriev I.V."/>
            <person name="Corradi N."/>
            <person name="Roux C."/>
            <person name="Martin F.M."/>
        </authorList>
    </citation>
    <scope>NUCLEOTIDE SEQUENCE [LARGE SCALE GENOMIC DNA]</scope>
    <source>
        <strain evidence="2 3">DAOM 194757</strain>
    </source>
</reference>
<sequence>MLKQKNNADLNDEDLYLNSQNLQMKTEIIQNDADIVNLTRKVAELNLANEKRIKLINDLEAQIVELTCEIGTLRDNFKMAEAESSQNARKMNDAINKRNHTERKYNFSIAQHERKLRRRDATFIHKLPF</sequence>
<dbReference type="AlphaFoldDB" id="A0A397V9E2"/>
<keyword evidence="1" id="KW-0175">Coiled coil</keyword>
<dbReference type="EMBL" id="QKWP01000499">
    <property type="protein sequence ID" value="RIB19055.1"/>
    <property type="molecule type" value="Genomic_DNA"/>
</dbReference>
<dbReference type="Proteomes" id="UP000266673">
    <property type="component" value="Unassembled WGS sequence"/>
</dbReference>
<gene>
    <name evidence="2" type="ORF">C2G38_2084071</name>
</gene>
<accession>A0A397V9E2</accession>
<name>A0A397V9E2_9GLOM</name>
<organism evidence="2 3">
    <name type="scientific">Gigaspora rosea</name>
    <dbReference type="NCBI Taxonomy" id="44941"/>
    <lineage>
        <taxon>Eukaryota</taxon>
        <taxon>Fungi</taxon>
        <taxon>Fungi incertae sedis</taxon>
        <taxon>Mucoromycota</taxon>
        <taxon>Glomeromycotina</taxon>
        <taxon>Glomeromycetes</taxon>
        <taxon>Diversisporales</taxon>
        <taxon>Gigasporaceae</taxon>
        <taxon>Gigaspora</taxon>
    </lineage>
</organism>
<dbReference type="OrthoDB" id="2475152at2759"/>